<dbReference type="EMBL" id="JAXIVS010000005">
    <property type="protein sequence ID" value="MDY7227991.1"/>
    <property type="molecule type" value="Genomic_DNA"/>
</dbReference>
<dbReference type="Proteomes" id="UP001291309">
    <property type="component" value="Unassembled WGS sequence"/>
</dbReference>
<proteinExistence type="predicted"/>
<reference evidence="1 2" key="1">
    <citation type="submission" date="2023-12" db="EMBL/GenBank/DDBJ databases">
        <title>the genome sequence of Hyalangium sp. s54d21.</title>
        <authorList>
            <person name="Zhang X."/>
        </authorList>
    </citation>
    <scope>NUCLEOTIDE SEQUENCE [LARGE SCALE GENOMIC DNA]</scope>
    <source>
        <strain evidence="2">s54d21</strain>
    </source>
</reference>
<organism evidence="1 2">
    <name type="scientific">Hyalangium rubrum</name>
    <dbReference type="NCBI Taxonomy" id="3103134"/>
    <lineage>
        <taxon>Bacteria</taxon>
        <taxon>Pseudomonadati</taxon>
        <taxon>Myxococcota</taxon>
        <taxon>Myxococcia</taxon>
        <taxon>Myxococcales</taxon>
        <taxon>Cystobacterineae</taxon>
        <taxon>Archangiaceae</taxon>
        <taxon>Hyalangium</taxon>
    </lineage>
</organism>
<evidence type="ECO:0000313" key="2">
    <source>
        <dbReference type="Proteomes" id="UP001291309"/>
    </source>
</evidence>
<comment type="caution">
    <text evidence="1">The sequence shown here is derived from an EMBL/GenBank/DDBJ whole genome shotgun (WGS) entry which is preliminary data.</text>
</comment>
<dbReference type="RefSeq" id="WP_321546719.1">
    <property type="nucleotide sequence ID" value="NZ_JAXIVS010000005.1"/>
</dbReference>
<keyword evidence="2" id="KW-1185">Reference proteome</keyword>
<gene>
    <name evidence="1" type="ORF">SYV04_16355</name>
</gene>
<protein>
    <submittedName>
        <fullName evidence="1">Uncharacterized protein</fullName>
    </submittedName>
</protein>
<accession>A0ABU5H3E4</accession>
<evidence type="ECO:0000313" key="1">
    <source>
        <dbReference type="EMBL" id="MDY7227991.1"/>
    </source>
</evidence>
<sequence>MEGLPFDPVLAVYARLGFAAFATDVAGIALHPLSEHDRQLEEQNRWWQQSYQQHLPLPTFVFAGEPHLAYHYATVPSLAHAQGRQPVIWVDVHEEPYAIPVASDADQLFAAYSHYLDALRSLPDGKEEGAALLAFPLGSANIISRDTRLMECFRSGLLAPFTHSAEQQEWAHNLMTTSTELRK</sequence>
<name>A0ABU5H3E4_9BACT</name>